<dbReference type="Pfam" id="PF11262">
    <property type="entry name" value="Tho2"/>
    <property type="match status" value="1"/>
</dbReference>
<comment type="caution">
    <text evidence="10">The sequence shown here is derived from an EMBL/GenBank/DDBJ whole genome shotgun (WGS) entry which is preliminary data.</text>
</comment>
<keyword evidence="11" id="KW-1185">Reference proteome</keyword>
<dbReference type="GO" id="GO:0003729">
    <property type="term" value="F:mRNA binding"/>
    <property type="evidence" value="ECO:0007669"/>
    <property type="project" value="TreeGrafter"/>
</dbReference>
<feature type="domain" description="THO complex subunitTHOC2 N-terminal" evidence="8">
    <location>
        <begin position="770"/>
        <end position="845"/>
    </location>
</feature>
<evidence type="ECO:0000259" key="7">
    <source>
        <dbReference type="Pfam" id="PF11262"/>
    </source>
</evidence>
<keyword evidence="5" id="KW-0175">Coiled coil</keyword>
<feature type="coiled-coil region" evidence="5">
    <location>
        <begin position="1210"/>
        <end position="1244"/>
    </location>
</feature>
<evidence type="ECO:0000313" key="10">
    <source>
        <dbReference type="EMBL" id="KAI9637923.1"/>
    </source>
</evidence>
<dbReference type="PANTHER" id="PTHR21597">
    <property type="entry name" value="THO2 PROTEIN"/>
    <property type="match status" value="1"/>
</dbReference>
<feature type="compositionally biased region" description="Basic and acidic residues" evidence="6">
    <location>
        <begin position="1709"/>
        <end position="1836"/>
    </location>
</feature>
<dbReference type="GO" id="GO:0000445">
    <property type="term" value="C:THO complex part of transcription export complex"/>
    <property type="evidence" value="ECO:0007669"/>
    <property type="project" value="TreeGrafter"/>
</dbReference>
<feature type="region of interest" description="Disordered" evidence="6">
    <location>
        <begin position="141"/>
        <end position="169"/>
    </location>
</feature>
<feature type="compositionally biased region" description="Low complexity" evidence="6">
    <location>
        <begin position="1676"/>
        <end position="1691"/>
    </location>
</feature>
<dbReference type="GO" id="GO:0006397">
    <property type="term" value="P:mRNA processing"/>
    <property type="evidence" value="ECO:0007669"/>
    <property type="project" value="InterPro"/>
</dbReference>
<dbReference type="InterPro" id="IPR040007">
    <property type="entry name" value="Tho2"/>
</dbReference>
<dbReference type="Pfam" id="PF11732">
    <property type="entry name" value="Thoc2"/>
    <property type="match status" value="1"/>
</dbReference>
<dbReference type="InterPro" id="IPR032302">
    <property type="entry name" value="THOC2_N"/>
</dbReference>
<dbReference type="RefSeq" id="XP_052947700.1">
    <property type="nucleotide sequence ID" value="XM_053086697.1"/>
</dbReference>
<feature type="domain" description="THO complex subunit 2 N-terminal" evidence="9">
    <location>
        <begin position="123"/>
        <end position="749"/>
    </location>
</feature>
<feature type="compositionally biased region" description="Basic and acidic residues" evidence="6">
    <location>
        <begin position="1844"/>
        <end position="1932"/>
    </location>
</feature>
<dbReference type="EMBL" id="JAKWFO010000003">
    <property type="protein sequence ID" value="KAI9637923.1"/>
    <property type="molecule type" value="Genomic_DNA"/>
</dbReference>
<dbReference type="InterPro" id="IPR021726">
    <property type="entry name" value="THO_THOC2_N"/>
</dbReference>
<gene>
    <name evidence="10" type="ORF">MKK02DRAFT_23257</name>
</gene>
<dbReference type="Proteomes" id="UP001164286">
    <property type="component" value="Unassembled WGS sequence"/>
</dbReference>
<feature type="compositionally biased region" description="Basic and acidic residues" evidence="6">
    <location>
        <begin position="8"/>
        <end position="18"/>
    </location>
</feature>
<evidence type="ECO:0000259" key="8">
    <source>
        <dbReference type="Pfam" id="PF11732"/>
    </source>
</evidence>
<comment type="subcellular location">
    <subcellularLocation>
        <location evidence="1">Nucleus</location>
    </subcellularLocation>
</comment>
<evidence type="ECO:0000256" key="6">
    <source>
        <dbReference type="SAM" id="MobiDB-lite"/>
    </source>
</evidence>
<dbReference type="PANTHER" id="PTHR21597:SF0">
    <property type="entry name" value="THO COMPLEX SUBUNIT 2"/>
    <property type="match status" value="1"/>
</dbReference>
<feature type="region of interest" description="Disordered" evidence="6">
    <location>
        <begin position="1106"/>
        <end position="1127"/>
    </location>
</feature>
<keyword evidence="4" id="KW-0539">Nucleus</keyword>
<sequence>MPPRQRARKSEPEKRPKSESLTPVPNTPPAVTASLAPTLPSIPSGSRSPSAPLTPPPPTSIARPQDDRLGSGIQKLRSISGQADTFRIAETWISILSSELGVEGVLALYRARLEEIGEDEAERSRLGEGFVEVVEVLEEEREDKAEARGGGKGKGKGKEGTNGAGLDGDAIDVDGEERAMEPGPKGMAVLKKLLESSSISPLIPTLIISTDRLVALDLHPFPHDPAILQRSLVKRNTALFFRQQKYNLLRESSEGFSGLVVLLTSADAMYTPPRNTAEAAPDRKARAQRVWSKIMGLIGYFNLSPPRVLDLILEVASCHVAAHWRFWLDLLRCSPWGTHADTGDVKGKGKERAVDWQIDEMAAIEGCMAGEGDRVLAQVLGVKFGFCQRPDVGANETQIGLVYFAALLLKHGFVSLTDLLPFLSPDDAEMASIQQKHASSSSSRSGPLNALASSVLLDDDAPAVDSSTGQSAETATRPPPEQRIQLVQALLAVGHMPAALYFLGRFPWLAQYSPTIADLVMRIVEVGIEGLYARFSDTWRDSGDLDLDFEAPAPTYKAPNREVVPSILVPLPPDTPSTSFTFFCPDWAEGVERWTSIEEIRTKGMRWLSLVRGLGGRRVETVVKICRIGAVYFEGLQKDKAAALGLRGTERTRAQNKELLPTEAELQPWLELLRISILPCLSASTFTAAFDIEIWRLLRFFPYAVRYGLYGEWRDSTCRANGRNPCPIAVQCAAESTRDVKKALSRVTAAQSGPASGAAGIPDRGPARALAKLSHSNPCALWATAVTQVKSYSNIGQFIVEAGRYMSQLSMDVAMFTLVDTLSDDTASRLNPQGTGVAAWLENLATFVGDFNRRYWQMDLEPVLQFIVNRLMRGQSADLTILQSLISIMSGESKIDNDAISNDQLRAYGSGREMIREAFNSTVIAIPRPMTPGDPAAQGAQAAPVDKAKPTKKSLARLISGLRDTGLDMPIWIALAQTRQGAVDKMVGAPIKAMSSMQDNCHDIFIQYGDLLSEQLLSSEHIERTPDLQSLVSEYGLDFAQAFQILRPKLDAQMEKARSAEKASMNAKLDAAKLAIGGARASLSPGQPTTPLGSPRIEGMQIDAEDGEGSEFGSEPATPSSAVMPSIPLPQKGARKRWWPSALTSTMHQANTLLPIEVKGIMSAPFFVIFWQLSMPDISFASDAYDRAIHKITSLEKEVGGWRSGTTAVAASHREERARLKARLEALTEERDAHNNLVNTINKRRFKLESARWFGSSITQKNLKTRLSVQLHQHCFYPRAILTPSDAVFVPKLIRMMHDLATPGFVTLFAYSNFFSPGLAACIFSCTENEARNFGRCLGAIMSDLDAWHADEDRYRREAIGRPDGAADDDSKCLPGMLVKGKNQEHERPMTWSTFRNFYAARFHTPMLEALTSCWAETDFMHVKNAITVALQVLKSFPIITAHGEAVEAAMEALIQRGKDGELTPDVLHQCQAYLRQLKLRQNTKPYVPPPKFYPSAAEAPVTVTTPTGTPKDLPPVSAPTPATALSSDRDPEALKAKLREQKALKNAATSGIPAKPPPPERLRSISGSTADALPANVSPTGGLGIRGSAADSKPASKAESTTPAKPAPTGPAKPSNGLSSLPPRPGSILPTAAPAAASSMGPPRPLTSDEERAANRAKKFGTTSRGGTPGPASTPPTTESSRPASPAVSSSRRRSPSPAPSRHRHRSRSVESRMSDRSRRDRGDGRDRDDRDGRDSRHRDRSDRERSDRDRDRDRERESGRDSDDEERDKKKQEEILQSRHDRLSATSDRDRDRRGGRESDRDRERDEKSSRDRDGGRDRDTKEAERDRDRKESAEVAGSKRKREEEPPRRIDPVVSGRRERSDTLDKDKDKDGKDARRKDDHRDRGHDRRDDRRGGSGGDERRAESDKREEDRQRRRGSEREKGRDDRGTRSPPPREMQRDLPPHASMRDLPPRPRDSSTNGGRAVTPDRPTKRYSPSRSLDPIPDPTGGRTPKKATADSPKRNGKVELIPTGPSSGSVMESARIVEAPKSTRPEVCLILILCI</sequence>
<reference evidence="10" key="1">
    <citation type="journal article" date="2022" name="G3 (Bethesda)">
        <title>High quality genome of the basidiomycete yeast Dioszegia hungarica PDD-24b-2 isolated from cloud water.</title>
        <authorList>
            <person name="Jarrige D."/>
            <person name="Haridas S."/>
            <person name="Bleykasten-Grosshans C."/>
            <person name="Joly M."/>
            <person name="Nadalig T."/>
            <person name="Sancelme M."/>
            <person name="Vuilleumier S."/>
            <person name="Grigoriev I.V."/>
            <person name="Amato P."/>
            <person name="Bringel F."/>
        </authorList>
    </citation>
    <scope>NUCLEOTIDE SEQUENCE</scope>
    <source>
        <strain evidence="10">PDD-24b-2</strain>
    </source>
</reference>
<evidence type="ECO:0000256" key="2">
    <source>
        <dbReference type="ARBA" id="ARBA00007857"/>
    </source>
</evidence>
<protein>
    <recommendedName>
        <fullName evidence="3">THO complex subunit 2</fullName>
    </recommendedName>
</protein>
<evidence type="ECO:0000256" key="3">
    <source>
        <dbReference type="ARBA" id="ARBA00019596"/>
    </source>
</evidence>
<evidence type="ECO:0000256" key="5">
    <source>
        <dbReference type="SAM" id="Coils"/>
    </source>
</evidence>
<accession>A0AA38HCZ1</accession>
<feature type="region of interest" description="Disordered" evidence="6">
    <location>
        <begin position="1546"/>
        <end position="2023"/>
    </location>
</feature>
<evidence type="ECO:0000313" key="11">
    <source>
        <dbReference type="Proteomes" id="UP001164286"/>
    </source>
</evidence>
<feature type="compositionally biased region" description="Low complexity" evidence="6">
    <location>
        <begin position="1631"/>
        <end position="1642"/>
    </location>
</feature>
<dbReference type="Pfam" id="PF16134">
    <property type="entry name" value="THOC2_N"/>
    <property type="match status" value="1"/>
</dbReference>
<evidence type="ECO:0000256" key="1">
    <source>
        <dbReference type="ARBA" id="ARBA00004123"/>
    </source>
</evidence>
<dbReference type="InterPro" id="IPR021418">
    <property type="entry name" value="THO_THOC2_C"/>
</dbReference>
<evidence type="ECO:0000256" key="4">
    <source>
        <dbReference type="ARBA" id="ARBA00023242"/>
    </source>
</evidence>
<feature type="region of interest" description="Disordered" evidence="6">
    <location>
        <begin position="1"/>
        <end position="67"/>
    </location>
</feature>
<organism evidence="10 11">
    <name type="scientific">Dioszegia hungarica</name>
    <dbReference type="NCBI Taxonomy" id="4972"/>
    <lineage>
        <taxon>Eukaryota</taxon>
        <taxon>Fungi</taxon>
        <taxon>Dikarya</taxon>
        <taxon>Basidiomycota</taxon>
        <taxon>Agaricomycotina</taxon>
        <taxon>Tremellomycetes</taxon>
        <taxon>Tremellales</taxon>
        <taxon>Bulleribasidiaceae</taxon>
        <taxon>Dioszegia</taxon>
    </lineage>
</organism>
<evidence type="ECO:0000259" key="9">
    <source>
        <dbReference type="Pfam" id="PF16134"/>
    </source>
</evidence>
<dbReference type="GeneID" id="77725898"/>
<feature type="compositionally biased region" description="Basic residues" evidence="6">
    <location>
        <begin position="1692"/>
        <end position="1708"/>
    </location>
</feature>
<feature type="compositionally biased region" description="Basic and acidic residues" evidence="6">
    <location>
        <begin position="1998"/>
        <end position="2008"/>
    </location>
</feature>
<feature type="domain" description="THO complex subunitTHOC2 C-terminal" evidence="7">
    <location>
        <begin position="1161"/>
        <end position="1478"/>
    </location>
</feature>
<feature type="compositionally biased region" description="Basic and acidic residues" evidence="6">
    <location>
        <begin position="1939"/>
        <end position="1959"/>
    </location>
</feature>
<feature type="compositionally biased region" description="Low complexity" evidence="6">
    <location>
        <begin position="1501"/>
        <end position="1511"/>
    </location>
</feature>
<comment type="similarity">
    <text evidence="2">Belongs to the THOC2 family.</text>
</comment>
<feature type="region of interest" description="Disordered" evidence="6">
    <location>
        <begin position="1489"/>
        <end position="1531"/>
    </location>
</feature>
<name>A0AA38HCZ1_9TREE</name>
<proteinExistence type="inferred from homology"/>
<dbReference type="GO" id="GO:0006406">
    <property type="term" value="P:mRNA export from nucleus"/>
    <property type="evidence" value="ECO:0007669"/>
    <property type="project" value="InterPro"/>
</dbReference>